<keyword evidence="3" id="KW-0479">Metal-binding</keyword>
<dbReference type="CDD" id="cd03426">
    <property type="entry name" value="NUDIX_CoAse_Nudt7"/>
    <property type="match status" value="1"/>
</dbReference>
<dbReference type="EMBL" id="BMYX01000023">
    <property type="protein sequence ID" value="GGY26561.1"/>
    <property type="molecule type" value="Genomic_DNA"/>
</dbReference>
<evidence type="ECO:0000256" key="2">
    <source>
        <dbReference type="ARBA" id="ARBA00001946"/>
    </source>
</evidence>
<accession>A0A918P6Q8</accession>
<proteinExistence type="predicted"/>
<protein>
    <submittedName>
        <fullName evidence="8">Coenzyme A pyrophosphatase</fullName>
    </submittedName>
</protein>
<evidence type="ECO:0000259" key="7">
    <source>
        <dbReference type="PROSITE" id="PS51462"/>
    </source>
</evidence>
<evidence type="ECO:0000313" key="8">
    <source>
        <dbReference type="EMBL" id="GGY26561.1"/>
    </source>
</evidence>
<evidence type="ECO:0000256" key="1">
    <source>
        <dbReference type="ARBA" id="ARBA00001936"/>
    </source>
</evidence>
<dbReference type="InterPro" id="IPR000086">
    <property type="entry name" value="NUDIX_hydrolase_dom"/>
</dbReference>
<dbReference type="Gene3D" id="3.90.79.10">
    <property type="entry name" value="Nucleoside Triphosphate Pyrophosphohydrolase"/>
    <property type="match status" value="1"/>
</dbReference>
<dbReference type="RefSeq" id="WP_189536305.1">
    <property type="nucleotide sequence ID" value="NZ_BMYX01000023.1"/>
</dbReference>
<evidence type="ECO:0000256" key="5">
    <source>
        <dbReference type="ARBA" id="ARBA00022842"/>
    </source>
</evidence>
<dbReference type="NCBIfam" id="NF007980">
    <property type="entry name" value="PRK10707.1"/>
    <property type="match status" value="1"/>
</dbReference>
<dbReference type="PANTHER" id="PTHR12992">
    <property type="entry name" value="NUDIX HYDROLASE"/>
    <property type="match status" value="1"/>
</dbReference>
<organism evidence="8 9">
    <name type="scientific">Paludibacterium paludis</name>
    <dbReference type="NCBI Taxonomy" id="1225769"/>
    <lineage>
        <taxon>Bacteria</taxon>
        <taxon>Pseudomonadati</taxon>
        <taxon>Pseudomonadota</taxon>
        <taxon>Betaproteobacteria</taxon>
        <taxon>Neisseriales</taxon>
        <taxon>Chromobacteriaceae</taxon>
        <taxon>Paludibacterium</taxon>
    </lineage>
</organism>
<dbReference type="Proteomes" id="UP000645257">
    <property type="component" value="Unassembled WGS sequence"/>
</dbReference>
<evidence type="ECO:0000256" key="4">
    <source>
        <dbReference type="ARBA" id="ARBA00022801"/>
    </source>
</evidence>
<gene>
    <name evidence="8" type="ORF">GCM10011289_32640</name>
</gene>
<feature type="domain" description="Nudix hydrolase" evidence="7">
    <location>
        <begin position="38"/>
        <end position="170"/>
    </location>
</feature>
<keyword evidence="6" id="KW-0464">Manganese</keyword>
<name>A0A918P6Q8_9NEIS</name>
<dbReference type="AlphaFoldDB" id="A0A918P6Q8"/>
<sequence length="206" mass="22398">MLDLDLLSAAEPLRQALARGPAAGWESDVPFKPERAGMREAAVLVPIVWRREAPAILLTQRTDSLPTHAGQVSFPGGKRDGADEDLVATALREAREEVGLDPSDVTILGALPRYTTVTGFVVTPVVGLIPPGLDLTPAPGEVASVFELPLSWVMDASRYQRHPYVLDGREGFYLGFHFQAYWVWGATAAMLRMLCATLEALPFQSD</sequence>
<dbReference type="SUPFAM" id="SSF55811">
    <property type="entry name" value="Nudix"/>
    <property type="match status" value="1"/>
</dbReference>
<evidence type="ECO:0000256" key="3">
    <source>
        <dbReference type="ARBA" id="ARBA00022723"/>
    </source>
</evidence>
<evidence type="ECO:0000313" key="9">
    <source>
        <dbReference type="Proteomes" id="UP000645257"/>
    </source>
</evidence>
<keyword evidence="5" id="KW-0460">Magnesium</keyword>
<comment type="cofactor">
    <cofactor evidence="2">
        <name>Mg(2+)</name>
        <dbReference type="ChEBI" id="CHEBI:18420"/>
    </cofactor>
</comment>
<dbReference type="PROSITE" id="PS51462">
    <property type="entry name" value="NUDIX"/>
    <property type="match status" value="1"/>
</dbReference>
<dbReference type="GO" id="GO:0046872">
    <property type="term" value="F:metal ion binding"/>
    <property type="evidence" value="ECO:0007669"/>
    <property type="project" value="UniProtKB-KW"/>
</dbReference>
<dbReference type="Pfam" id="PF00293">
    <property type="entry name" value="NUDIX"/>
    <property type="match status" value="1"/>
</dbReference>
<dbReference type="GO" id="GO:0010945">
    <property type="term" value="F:coenzyme A diphosphatase activity"/>
    <property type="evidence" value="ECO:0007669"/>
    <property type="project" value="InterPro"/>
</dbReference>
<keyword evidence="9" id="KW-1185">Reference proteome</keyword>
<reference evidence="8" key="2">
    <citation type="submission" date="2020-09" db="EMBL/GenBank/DDBJ databases">
        <authorList>
            <person name="Sun Q."/>
            <person name="Kim S."/>
        </authorList>
    </citation>
    <scope>NUCLEOTIDE SEQUENCE</scope>
    <source>
        <strain evidence="8">KCTC 32182</strain>
    </source>
</reference>
<comment type="cofactor">
    <cofactor evidence="1">
        <name>Mn(2+)</name>
        <dbReference type="ChEBI" id="CHEBI:29035"/>
    </cofactor>
</comment>
<dbReference type="InterPro" id="IPR015797">
    <property type="entry name" value="NUDIX_hydrolase-like_dom_sf"/>
</dbReference>
<dbReference type="InterPro" id="IPR045121">
    <property type="entry name" value="CoAse"/>
</dbReference>
<keyword evidence="4" id="KW-0378">Hydrolase</keyword>
<comment type="caution">
    <text evidence="8">The sequence shown here is derived from an EMBL/GenBank/DDBJ whole genome shotgun (WGS) entry which is preliminary data.</text>
</comment>
<reference evidence="8" key="1">
    <citation type="journal article" date="2014" name="Int. J. Syst. Evol. Microbiol.">
        <title>Complete genome sequence of Corynebacterium casei LMG S-19264T (=DSM 44701T), isolated from a smear-ripened cheese.</title>
        <authorList>
            <consortium name="US DOE Joint Genome Institute (JGI-PGF)"/>
            <person name="Walter F."/>
            <person name="Albersmeier A."/>
            <person name="Kalinowski J."/>
            <person name="Ruckert C."/>
        </authorList>
    </citation>
    <scope>NUCLEOTIDE SEQUENCE</scope>
    <source>
        <strain evidence="8">KCTC 32182</strain>
    </source>
</reference>
<evidence type="ECO:0000256" key="6">
    <source>
        <dbReference type="ARBA" id="ARBA00023211"/>
    </source>
</evidence>
<dbReference type="PANTHER" id="PTHR12992:SF11">
    <property type="entry name" value="MITOCHONDRIAL COENZYME A DIPHOSPHATASE NUDT8"/>
    <property type="match status" value="1"/>
</dbReference>